<accession>A0A1Q3DJS5</accession>
<dbReference type="PANTHER" id="PTHR33710">
    <property type="entry name" value="BNAC02G09200D PROTEIN"/>
    <property type="match status" value="1"/>
</dbReference>
<comment type="caution">
    <text evidence="1">The sequence shown here is derived from an EMBL/GenBank/DDBJ whole genome shotgun (WGS) entry which is preliminary data.</text>
</comment>
<reference evidence="2" key="1">
    <citation type="submission" date="2016-04" db="EMBL/GenBank/DDBJ databases">
        <title>Cephalotus genome sequencing.</title>
        <authorList>
            <person name="Fukushima K."/>
            <person name="Hasebe M."/>
            <person name="Fang X."/>
        </authorList>
    </citation>
    <scope>NUCLEOTIDE SEQUENCE [LARGE SCALE GENOMIC DNA]</scope>
    <source>
        <strain evidence="2">cv. St1</strain>
    </source>
</reference>
<dbReference type="Gene3D" id="3.60.10.10">
    <property type="entry name" value="Endonuclease/exonuclease/phosphatase"/>
    <property type="match status" value="1"/>
</dbReference>
<gene>
    <name evidence="1" type="ORF">CFOL_v3_35857</name>
</gene>
<proteinExistence type="predicted"/>
<dbReference type="STRING" id="3775.A0A1Q3DJS5"/>
<sequence length="390" mass="45503">MISCGSWNIRGINNPLKQEEVSRFLLDNKVAICGLLETRTREDRAQSIVSKMCRNWEWTSNHLFSELGRIWVVWDPRALSFDVTAMTEQAIHGRAVLGNGAVVHLSFVYGLCDYRNRRDLWKDLIFNYKTIRRAPWLILGDFNVSRYPHDQLNGPSRVTKAMTDFNACLNSIEVDDIKSVGRFFNWTNKRDGRFDVNKKLDRALGNWGWNRGYNHSSAHFHNPGVSDHSPIYVAMNAPWRPCNKPFKFINFWVKEERFMGIVNRIWGQKIYGNPLEVVLSKLRNLKRELKLAFKQPNPKPRKEAIRSQLETLQDRLLLQPTDSELIRQEKALLLKLNKVKSEEESFFRQKSSITWLKLGDSNNKFFHRSVAALHHKSHIGKLQRLDGSWA</sequence>
<keyword evidence="2" id="KW-1185">Reference proteome</keyword>
<dbReference type="AlphaFoldDB" id="A0A1Q3DJS5"/>
<dbReference type="OrthoDB" id="1001388at2759"/>
<dbReference type="EMBL" id="BDDD01010048">
    <property type="protein sequence ID" value="GAV92478.1"/>
    <property type="molecule type" value="Genomic_DNA"/>
</dbReference>
<protein>
    <submittedName>
        <fullName evidence="1">Exo_endo_phos domain-containing protein</fullName>
    </submittedName>
</protein>
<evidence type="ECO:0000313" key="1">
    <source>
        <dbReference type="EMBL" id="GAV92478.1"/>
    </source>
</evidence>
<dbReference type="PANTHER" id="PTHR33710:SF71">
    <property type="entry name" value="ENDONUCLEASE_EXONUCLEASE_PHOSPHATASE DOMAIN-CONTAINING PROTEIN"/>
    <property type="match status" value="1"/>
</dbReference>
<name>A0A1Q3DJS5_CEPFO</name>
<dbReference type="SUPFAM" id="SSF56219">
    <property type="entry name" value="DNase I-like"/>
    <property type="match status" value="1"/>
</dbReference>
<dbReference type="InterPro" id="IPR036691">
    <property type="entry name" value="Endo/exonu/phosph_ase_sf"/>
</dbReference>
<dbReference type="Proteomes" id="UP000187406">
    <property type="component" value="Unassembled WGS sequence"/>
</dbReference>
<organism evidence="1 2">
    <name type="scientific">Cephalotus follicularis</name>
    <name type="common">Albany pitcher plant</name>
    <dbReference type="NCBI Taxonomy" id="3775"/>
    <lineage>
        <taxon>Eukaryota</taxon>
        <taxon>Viridiplantae</taxon>
        <taxon>Streptophyta</taxon>
        <taxon>Embryophyta</taxon>
        <taxon>Tracheophyta</taxon>
        <taxon>Spermatophyta</taxon>
        <taxon>Magnoliopsida</taxon>
        <taxon>eudicotyledons</taxon>
        <taxon>Gunneridae</taxon>
        <taxon>Pentapetalae</taxon>
        <taxon>rosids</taxon>
        <taxon>fabids</taxon>
        <taxon>Oxalidales</taxon>
        <taxon>Cephalotaceae</taxon>
        <taxon>Cephalotus</taxon>
    </lineage>
</organism>
<evidence type="ECO:0000313" key="2">
    <source>
        <dbReference type="Proteomes" id="UP000187406"/>
    </source>
</evidence>
<dbReference type="InParanoid" id="A0A1Q3DJS5"/>